<dbReference type="AlphaFoldDB" id="A0A0A9RDC2"/>
<proteinExistence type="predicted"/>
<sequence>MDITCSLHNPTSNNLHDCMNHSIFIFRKTGLQGRAIASNNTCNPLDLFRPAYKYTFSFRVYSSSTSTTSHLPIASPINKITTYPRLPENNSSSRQVNTSS</sequence>
<organism evidence="1">
    <name type="scientific">Arundo donax</name>
    <name type="common">Giant reed</name>
    <name type="synonym">Donax arundinaceus</name>
    <dbReference type="NCBI Taxonomy" id="35708"/>
    <lineage>
        <taxon>Eukaryota</taxon>
        <taxon>Viridiplantae</taxon>
        <taxon>Streptophyta</taxon>
        <taxon>Embryophyta</taxon>
        <taxon>Tracheophyta</taxon>
        <taxon>Spermatophyta</taxon>
        <taxon>Magnoliopsida</taxon>
        <taxon>Liliopsida</taxon>
        <taxon>Poales</taxon>
        <taxon>Poaceae</taxon>
        <taxon>PACMAD clade</taxon>
        <taxon>Arundinoideae</taxon>
        <taxon>Arundineae</taxon>
        <taxon>Arundo</taxon>
    </lineage>
</organism>
<dbReference type="EMBL" id="GBRH01219697">
    <property type="protein sequence ID" value="JAD78198.1"/>
    <property type="molecule type" value="Transcribed_RNA"/>
</dbReference>
<reference evidence="1" key="2">
    <citation type="journal article" date="2015" name="Data Brief">
        <title>Shoot transcriptome of the giant reed, Arundo donax.</title>
        <authorList>
            <person name="Barrero R.A."/>
            <person name="Guerrero F.D."/>
            <person name="Moolhuijzen P."/>
            <person name="Goolsby J.A."/>
            <person name="Tidwell J."/>
            <person name="Bellgard S.E."/>
            <person name="Bellgard M.I."/>
        </authorList>
    </citation>
    <scope>NUCLEOTIDE SEQUENCE</scope>
    <source>
        <tissue evidence="1">Shoot tissue taken approximately 20 cm above the soil surface</tissue>
    </source>
</reference>
<accession>A0A0A9RDC2</accession>
<protein>
    <submittedName>
        <fullName evidence="1">Uncharacterized protein</fullName>
    </submittedName>
</protein>
<name>A0A0A9RDC2_ARUDO</name>
<evidence type="ECO:0000313" key="1">
    <source>
        <dbReference type="EMBL" id="JAD78198.1"/>
    </source>
</evidence>
<reference evidence="1" key="1">
    <citation type="submission" date="2014-09" db="EMBL/GenBank/DDBJ databases">
        <authorList>
            <person name="Magalhaes I.L.F."/>
            <person name="Oliveira U."/>
            <person name="Santos F.R."/>
            <person name="Vidigal T.H.D.A."/>
            <person name="Brescovit A.D."/>
            <person name="Santos A.J."/>
        </authorList>
    </citation>
    <scope>NUCLEOTIDE SEQUENCE</scope>
    <source>
        <tissue evidence="1">Shoot tissue taken approximately 20 cm above the soil surface</tissue>
    </source>
</reference>